<evidence type="ECO:0000313" key="1">
    <source>
        <dbReference type="EMBL" id="KAK1650034.1"/>
    </source>
</evidence>
<dbReference type="Proteomes" id="UP001231189">
    <property type="component" value="Unassembled WGS sequence"/>
</dbReference>
<sequence>MKTTAWKLTDVVWSDTGVVTIAGVEAFVLSKTSVVTADGMHHILSRSDRPGRRLNAVYETTRAHFLPLLLPSGRFVEFN</sequence>
<name>A0AAD8SE35_LOLMU</name>
<accession>A0AAD8SE35</accession>
<proteinExistence type="predicted"/>
<keyword evidence="2" id="KW-1185">Reference proteome</keyword>
<dbReference type="EMBL" id="JAUUTY010000004">
    <property type="protein sequence ID" value="KAK1650034.1"/>
    <property type="molecule type" value="Genomic_DNA"/>
</dbReference>
<comment type="caution">
    <text evidence="1">The sequence shown here is derived from an EMBL/GenBank/DDBJ whole genome shotgun (WGS) entry which is preliminary data.</text>
</comment>
<evidence type="ECO:0000313" key="2">
    <source>
        <dbReference type="Proteomes" id="UP001231189"/>
    </source>
</evidence>
<dbReference type="InterPro" id="IPR020351">
    <property type="entry name" value="Phage_TAC_9"/>
</dbReference>
<dbReference type="AlphaFoldDB" id="A0AAD8SE35"/>
<reference evidence="1" key="1">
    <citation type="submission" date="2023-07" db="EMBL/GenBank/DDBJ databases">
        <title>A chromosome-level genome assembly of Lolium multiflorum.</title>
        <authorList>
            <person name="Chen Y."/>
            <person name="Copetti D."/>
            <person name="Kolliker R."/>
            <person name="Studer B."/>
        </authorList>
    </citation>
    <scope>NUCLEOTIDE SEQUENCE</scope>
    <source>
        <strain evidence="1">02402/16</strain>
        <tissue evidence="1">Leaf</tissue>
    </source>
</reference>
<protein>
    <submittedName>
        <fullName evidence="1">Uncharacterized protein</fullName>
    </submittedName>
</protein>
<organism evidence="1 2">
    <name type="scientific">Lolium multiflorum</name>
    <name type="common">Italian ryegrass</name>
    <name type="synonym">Lolium perenne subsp. multiflorum</name>
    <dbReference type="NCBI Taxonomy" id="4521"/>
    <lineage>
        <taxon>Eukaryota</taxon>
        <taxon>Viridiplantae</taxon>
        <taxon>Streptophyta</taxon>
        <taxon>Embryophyta</taxon>
        <taxon>Tracheophyta</taxon>
        <taxon>Spermatophyta</taxon>
        <taxon>Magnoliopsida</taxon>
        <taxon>Liliopsida</taxon>
        <taxon>Poales</taxon>
        <taxon>Poaceae</taxon>
        <taxon>BOP clade</taxon>
        <taxon>Pooideae</taxon>
        <taxon>Poodae</taxon>
        <taxon>Poeae</taxon>
        <taxon>Poeae Chloroplast Group 2 (Poeae type)</taxon>
        <taxon>Loliodinae</taxon>
        <taxon>Loliinae</taxon>
        <taxon>Lolium</taxon>
    </lineage>
</organism>
<gene>
    <name evidence="1" type="ORF">QYE76_067839</name>
</gene>
<dbReference type="Pfam" id="PF10876">
    <property type="entry name" value="Phage_TAC_9"/>
    <property type="match status" value="1"/>
</dbReference>